<feature type="domain" description="Outer membrane protein assembly factor BamE" evidence="4">
    <location>
        <begin position="27"/>
        <end position="86"/>
    </location>
</feature>
<reference evidence="6 7" key="1">
    <citation type="submission" date="2016-03" db="EMBL/GenBank/DDBJ databases">
        <title>Draft genome sequence of the Vibrio tubiashii subs. europaeus.</title>
        <authorList>
            <person name="Spinard E."/>
            <person name="Dubert J."/>
            <person name="Nelson D.R."/>
            <person name="Barja J.L."/>
        </authorList>
    </citation>
    <scope>NUCLEOTIDE SEQUENCE [LARGE SCALE GENOMIC DNA]</scope>
    <source>
        <strain evidence="7">PP-638</strain>
        <strain evidence="6">PP2-638</strain>
    </source>
</reference>
<dbReference type="Pfam" id="PF04355">
    <property type="entry name" value="BamE"/>
    <property type="match status" value="1"/>
</dbReference>
<evidence type="ECO:0000313" key="6">
    <source>
        <dbReference type="EMBL" id="OAN00166.1"/>
    </source>
</evidence>
<dbReference type="Proteomes" id="UP001150001">
    <property type="component" value="Unassembled WGS sequence"/>
</dbReference>
<evidence type="ECO:0000259" key="4">
    <source>
        <dbReference type="Pfam" id="PF04355"/>
    </source>
</evidence>
<organism evidence="6 7">
    <name type="scientific">Vibrio europaeus</name>
    <dbReference type="NCBI Taxonomy" id="300876"/>
    <lineage>
        <taxon>Bacteria</taxon>
        <taxon>Pseudomonadati</taxon>
        <taxon>Pseudomonadota</taxon>
        <taxon>Gammaproteobacteria</taxon>
        <taxon>Vibrionales</taxon>
        <taxon>Vibrionaceae</taxon>
        <taxon>Vibrio</taxon>
        <taxon>Vibrio oreintalis group</taxon>
    </lineage>
</organism>
<gene>
    <name evidence="6" type="ORF">AZ468_03305</name>
    <name evidence="5" type="ORF">OPW20_00320</name>
</gene>
<dbReference type="PROSITE" id="PS51257">
    <property type="entry name" value="PROKAR_LIPOPROTEIN"/>
    <property type="match status" value="1"/>
</dbReference>
<dbReference type="AlphaFoldDB" id="A0A178JE31"/>
<dbReference type="InterPro" id="IPR007450">
    <property type="entry name" value="BamE_dom"/>
</dbReference>
<dbReference type="GeneID" id="78074708"/>
<evidence type="ECO:0000256" key="3">
    <source>
        <dbReference type="SAM" id="SignalP"/>
    </source>
</evidence>
<dbReference type="GO" id="GO:0019867">
    <property type="term" value="C:outer membrane"/>
    <property type="evidence" value="ECO:0007669"/>
    <property type="project" value="InterPro"/>
</dbReference>
<sequence>MKKLMMIVPLLVSLTGCQAAIYGTASDFMDIDIGMSESQVMEVLGSPVSKSVNPDTGLMTLEYKKMRHAISDWARMYQVTFKDGKVIGYGEKNTEQDINIY</sequence>
<evidence type="ECO:0000256" key="2">
    <source>
        <dbReference type="ARBA" id="ARBA00023136"/>
    </source>
</evidence>
<evidence type="ECO:0000313" key="8">
    <source>
        <dbReference type="Proteomes" id="UP001150001"/>
    </source>
</evidence>
<comment type="caution">
    <text evidence="6">The sequence shown here is derived from an EMBL/GenBank/DDBJ whole genome shotgun (WGS) entry which is preliminary data.</text>
</comment>
<dbReference type="EMBL" id="LUAX01000001">
    <property type="protein sequence ID" value="OAN00166.1"/>
    <property type="molecule type" value="Genomic_DNA"/>
</dbReference>
<accession>A0A178JE31</accession>
<evidence type="ECO:0000313" key="5">
    <source>
        <dbReference type="EMBL" id="MDC5738489.1"/>
    </source>
</evidence>
<evidence type="ECO:0000313" key="7">
    <source>
        <dbReference type="Proteomes" id="UP000094761"/>
    </source>
</evidence>
<feature type="chain" id="PRO_5044550674" evidence="3">
    <location>
        <begin position="20"/>
        <end position="101"/>
    </location>
</feature>
<keyword evidence="8" id="KW-1185">Reference proteome</keyword>
<evidence type="ECO:0000256" key="1">
    <source>
        <dbReference type="ARBA" id="ARBA00022729"/>
    </source>
</evidence>
<dbReference type="Gene3D" id="3.30.1450.10">
    <property type="match status" value="1"/>
</dbReference>
<keyword evidence="2" id="KW-0472">Membrane</keyword>
<dbReference type="RefSeq" id="WP_069666113.1">
    <property type="nucleotide sequence ID" value="NZ_JAPFIM010000017.1"/>
</dbReference>
<proteinExistence type="predicted"/>
<dbReference type="Proteomes" id="UP000094761">
    <property type="component" value="Unassembled WGS sequence"/>
</dbReference>
<dbReference type="InterPro" id="IPR037873">
    <property type="entry name" value="BamE-like"/>
</dbReference>
<dbReference type="EMBL" id="JAPFIT010000003">
    <property type="protein sequence ID" value="MDC5738489.1"/>
    <property type="molecule type" value="Genomic_DNA"/>
</dbReference>
<reference evidence="5" key="2">
    <citation type="submission" date="2022-11" db="EMBL/GenBank/DDBJ databases">
        <title>Role of the vibriolysin VemA secreted by the emergent pathogen Vibrio europaeus in the colonization of Manila clam mucus.</title>
        <authorList>
            <person name="Martinez C."/>
            <person name="Rodriguez S."/>
            <person name="Vences A."/>
            <person name="Barja J.L."/>
            <person name="Toranzo A.E."/>
            <person name="Dubert J."/>
        </authorList>
    </citation>
    <scope>NUCLEOTIDE SEQUENCE</scope>
    <source>
        <strain evidence="5">3454</strain>
    </source>
</reference>
<name>A0A178JE31_9VIBR</name>
<feature type="signal peptide" evidence="3">
    <location>
        <begin position="1"/>
        <end position="19"/>
    </location>
</feature>
<protein>
    <submittedName>
        <fullName evidence="5">Outer membrane protein assembly factor BamE</fullName>
    </submittedName>
</protein>
<keyword evidence="1 3" id="KW-0732">Signal</keyword>